<evidence type="ECO:0000313" key="3">
    <source>
        <dbReference type="Proteomes" id="UP001060336"/>
    </source>
</evidence>
<dbReference type="InterPro" id="IPR036249">
    <property type="entry name" value="Thioredoxin-like_sf"/>
</dbReference>
<dbReference type="AlphaFoldDB" id="A0A9J7ARK4"/>
<evidence type="ECO:0000313" key="2">
    <source>
        <dbReference type="EMBL" id="UUX47941.1"/>
    </source>
</evidence>
<feature type="domain" description="Spermatogenesis-associated protein 20-like TRX" evidence="1">
    <location>
        <begin position="3"/>
        <end position="163"/>
    </location>
</feature>
<dbReference type="Gene3D" id="1.50.10.20">
    <property type="match status" value="2"/>
</dbReference>
<dbReference type="Gene3D" id="3.40.30.10">
    <property type="entry name" value="Glutaredoxin"/>
    <property type="match status" value="1"/>
</dbReference>
<protein>
    <submittedName>
        <fullName evidence="2">Thioredoxin domain-containing protein</fullName>
    </submittedName>
</protein>
<sequence length="675" mass="74575">MRNELDKETSPYLLQHKDNPVHWQTWSEDTIAAARAADKPILLSVGYAACHWCHVMAHESFEDPDTAAVMNELFVNVKVDREERPDLDMIFQTALAITGQQGGWPLTMFLTPEGAPFWGGTYFPPEQRYGRPSFREVMHQVEGVYREAPGRVAGNVTAISQRLDAVFAANPGDGIPLEAAPEVARHFLSDHDPVLGGIGDAPKFPQPTILKFLWRTGQRTGDGQMLQAVRTTMTAMCEGGIYDHLGGGFARYSTDAEWLVPHFEKMLYDNAQLLALMTEMQRQEPNPLYEQRIRETVDWLFREMLSEGGGFASSLDADSEGKEGKFYVWSVEEIERALTEGGHDAALFASHYDVTEGGNWEGSVILNRSHRKGPFDAETEERLSAARAHLLKIREDRIRPGWDDKVLADWNGLTIAALADAAILLAEPQWLDRSETAFAFIVAQMEKDGRLLHSWRAGQAKHTATLDDYANMSLAALALEAATGKRPYLDKAIEWAALLEDHFLDLKDGAYFFTADHQTDLMIRTKTAIDNVTPAGNSTMVEVLARLWLKTGDAAYAERAEAITKAFAGSFGQQPLGFPGLLNGLEWLRHGRQIVVAGDPADEVCQALLDTARTAGRALGVLDIVTGDESLPEGHPARGKGMIDGKPAAYLCAGQTCSPAESDPEQFRRVLEARP</sequence>
<name>A0A9J7ARK4_9PROT</name>
<dbReference type="InterPro" id="IPR004879">
    <property type="entry name" value="Ssp411-like_TRX"/>
</dbReference>
<keyword evidence="3" id="KW-1185">Reference proteome</keyword>
<dbReference type="PANTHER" id="PTHR42899:SF1">
    <property type="entry name" value="SPERMATOGENESIS-ASSOCIATED PROTEIN 20"/>
    <property type="match status" value="1"/>
</dbReference>
<proteinExistence type="predicted"/>
<dbReference type="PIRSF" id="PIRSF006402">
    <property type="entry name" value="UCP006402_thioredoxin"/>
    <property type="match status" value="1"/>
</dbReference>
<dbReference type="GO" id="GO:0005975">
    <property type="term" value="P:carbohydrate metabolic process"/>
    <property type="evidence" value="ECO:0007669"/>
    <property type="project" value="InterPro"/>
</dbReference>
<dbReference type="KEGG" id="naci:NUH88_10965"/>
<dbReference type="Pfam" id="PF03190">
    <property type="entry name" value="Thioredox_DsbH"/>
    <property type="match status" value="1"/>
</dbReference>
<dbReference type="EMBL" id="CP102480">
    <property type="protein sequence ID" value="UUX47941.1"/>
    <property type="molecule type" value="Genomic_DNA"/>
</dbReference>
<dbReference type="SUPFAM" id="SSF48208">
    <property type="entry name" value="Six-hairpin glycosidases"/>
    <property type="match status" value="1"/>
</dbReference>
<dbReference type="CDD" id="cd02955">
    <property type="entry name" value="SSP411"/>
    <property type="match status" value="1"/>
</dbReference>
<dbReference type="InterPro" id="IPR008928">
    <property type="entry name" value="6-hairpin_glycosidase_sf"/>
</dbReference>
<dbReference type="InterPro" id="IPR024705">
    <property type="entry name" value="Ssp411"/>
</dbReference>
<dbReference type="Proteomes" id="UP001060336">
    <property type="component" value="Chromosome"/>
</dbReference>
<reference evidence="2" key="1">
    <citation type="submission" date="2022-08" db="EMBL/GenBank/DDBJ databases">
        <title>Nisaea acidiphila sp. nov., isolated from a marine algal debris and emended description of the genus Nisaea Urios et al. 2008.</title>
        <authorList>
            <person name="Kwon K."/>
        </authorList>
    </citation>
    <scope>NUCLEOTIDE SEQUENCE</scope>
    <source>
        <strain evidence="2">MEBiC11861</strain>
    </source>
</reference>
<organism evidence="2 3">
    <name type="scientific">Nisaea acidiphila</name>
    <dbReference type="NCBI Taxonomy" id="1862145"/>
    <lineage>
        <taxon>Bacteria</taxon>
        <taxon>Pseudomonadati</taxon>
        <taxon>Pseudomonadota</taxon>
        <taxon>Alphaproteobacteria</taxon>
        <taxon>Rhodospirillales</taxon>
        <taxon>Thalassobaculaceae</taxon>
        <taxon>Nisaea</taxon>
    </lineage>
</organism>
<dbReference type="SUPFAM" id="SSF52833">
    <property type="entry name" value="Thioredoxin-like"/>
    <property type="match status" value="1"/>
</dbReference>
<dbReference type="RefSeq" id="WP_257766450.1">
    <property type="nucleotide sequence ID" value="NZ_CP102480.1"/>
</dbReference>
<dbReference type="PANTHER" id="PTHR42899">
    <property type="entry name" value="SPERMATOGENESIS-ASSOCIATED PROTEIN 20"/>
    <property type="match status" value="1"/>
</dbReference>
<gene>
    <name evidence="2" type="ORF">NUH88_10965</name>
</gene>
<accession>A0A9J7ARK4</accession>
<evidence type="ECO:0000259" key="1">
    <source>
        <dbReference type="Pfam" id="PF03190"/>
    </source>
</evidence>